<feature type="region of interest" description="Disordered" evidence="1">
    <location>
        <begin position="184"/>
        <end position="204"/>
    </location>
</feature>
<keyword evidence="3" id="KW-1185">Reference proteome</keyword>
<comment type="caution">
    <text evidence="2">The sequence shown here is derived from an EMBL/GenBank/DDBJ whole genome shotgun (WGS) entry which is preliminary data.</text>
</comment>
<evidence type="ECO:0000313" key="3">
    <source>
        <dbReference type="Proteomes" id="UP001408789"/>
    </source>
</evidence>
<accession>A0AAP0DDD7</accession>
<gene>
    <name evidence="2" type="ORF">SSX86_009476</name>
</gene>
<sequence>MIDRKTTMKDDSTTTTCSQCGLPDQKILHHVRLSGTFRRLCTTCVLRLHPKSFCPSCLTVYHRFSPPDHAFVCHKCHSSSHPTCMTSPSVSARSPCSACSNPNALVFDVFDVFDPQPPGRGIGLSAARLLVAAAEISWMSMSKAEGAAVTEAEWRAKEASEWKKKAKDAVNHVVKLMEIEKKKRGGDNRKDVVDDGDVNGDDNSIGSVEVFEGLNGVKLEGGPMCAE</sequence>
<name>A0AAP0DDD7_9ASTR</name>
<feature type="compositionally biased region" description="Basic and acidic residues" evidence="1">
    <location>
        <begin position="184"/>
        <end position="193"/>
    </location>
</feature>
<dbReference type="EMBL" id="JBCNJP010000011">
    <property type="protein sequence ID" value="KAK9070908.1"/>
    <property type="molecule type" value="Genomic_DNA"/>
</dbReference>
<proteinExistence type="predicted"/>
<dbReference type="AlphaFoldDB" id="A0AAP0DDD7"/>
<reference evidence="2 3" key="1">
    <citation type="submission" date="2024-04" db="EMBL/GenBank/DDBJ databases">
        <title>The reference genome of an endangered Asteraceae, Deinandra increscens subsp. villosa, native to the Central Coast of California.</title>
        <authorList>
            <person name="Guilliams M."/>
            <person name="Hasenstab-Lehman K."/>
            <person name="Meyer R."/>
            <person name="Mcevoy S."/>
        </authorList>
    </citation>
    <scope>NUCLEOTIDE SEQUENCE [LARGE SCALE GENOMIC DNA]</scope>
    <source>
        <tissue evidence="2">Leaf</tissue>
    </source>
</reference>
<dbReference type="PANTHER" id="PTHR34451:SF7">
    <property type="entry name" value="PHD FINGER FAMILY PROTEIN"/>
    <property type="match status" value="1"/>
</dbReference>
<organism evidence="2 3">
    <name type="scientific">Deinandra increscens subsp. villosa</name>
    <dbReference type="NCBI Taxonomy" id="3103831"/>
    <lineage>
        <taxon>Eukaryota</taxon>
        <taxon>Viridiplantae</taxon>
        <taxon>Streptophyta</taxon>
        <taxon>Embryophyta</taxon>
        <taxon>Tracheophyta</taxon>
        <taxon>Spermatophyta</taxon>
        <taxon>Magnoliopsida</taxon>
        <taxon>eudicotyledons</taxon>
        <taxon>Gunneridae</taxon>
        <taxon>Pentapetalae</taxon>
        <taxon>asterids</taxon>
        <taxon>campanulids</taxon>
        <taxon>Asterales</taxon>
        <taxon>Asteraceae</taxon>
        <taxon>Asteroideae</taxon>
        <taxon>Heliantheae alliance</taxon>
        <taxon>Madieae</taxon>
        <taxon>Madiinae</taxon>
        <taxon>Deinandra</taxon>
    </lineage>
</organism>
<dbReference type="PANTHER" id="PTHR34451">
    <property type="entry name" value="PHD FINGER FAMILY PROTEIN"/>
    <property type="match status" value="1"/>
</dbReference>
<protein>
    <submittedName>
        <fullName evidence="2">Uncharacterized protein</fullName>
    </submittedName>
</protein>
<evidence type="ECO:0000313" key="2">
    <source>
        <dbReference type="EMBL" id="KAK9070908.1"/>
    </source>
</evidence>
<dbReference type="Proteomes" id="UP001408789">
    <property type="component" value="Unassembled WGS sequence"/>
</dbReference>
<evidence type="ECO:0000256" key="1">
    <source>
        <dbReference type="SAM" id="MobiDB-lite"/>
    </source>
</evidence>